<dbReference type="SUPFAM" id="SSF88723">
    <property type="entry name" value="PIN domain-like"/>
    <property type="match status" value="1"/>
</dbReference>
<dbReference type="PANTHER" id="PTHR36173:SF2">
    <property type="entry name" value="RIBONUCLEASE VAPC16"/>
    <property type="match status" value="1"/>
</dbReference>
<dbReference type="InterPro" id="IPR052919">
    <property type="entry name" value="TA_system_RNase"/>
</dbReference>
<dbReference type="InterPro" id="IPR002716">
    <property type="entry name" value="PIN_dom"/>
</dbReference>
<dbReference type="Proteomes" id="UP000239898">
    <property type="component" value="Unassembled WGS sequence"/>
</dbReference>
<gene>
    <name evidence="2" type="ORF">XthCFBP4691_03995</name>
</gene>
<organism evidence="2 3">
    <name type="scientific">Xanthomonas theicola</name>
    <dbReference type="NCBI Taxonomy" id="56464"/>
    <lineage>
        <taxon>Bacteria</taxon>
        <taxon>Pseudomonadati</taxon>
        <taxon>Pseudomonadota</taxon>
        <taxon>Gammaproteobacteria</taxon>
        <taxon>Lysobacterales</taxon>
        <taxon>Lysobacteraceae</taxon>
        <taxon>Xanthomonas</taxon>
    </lineage>
</organism>
<dbReference type="PANTHER" id="PTHR36173">
    <property type="entry name" value="RIBONUCLEASE VAPC16-RELATED"/>
    <property type="match status" value="1"/>
</dbReference>
<dbReference type="CDD" id="cd09872">
    <property type="entry name" value="PIN_Sll0205-like"/>
    <property type="match status" value="1"/>
</dbReference>
<dbReference type="InterPro" id="IPR029060">
    <property type="entry name" value="PIN-like_dom_sf"/>
</dbReference>
<evidence type="ECO:0000313" key="2">
    <source>
        <dbReference type="EMBL" id="PPT92387.1"/>
    </source>
</evidence>
<dbReference type="InterPro" id="IPR041705">
    <property type="entry name" value="PIN_Sll0205"/>
</dbReference>
<dbReference type="AlphaFoldDB" id="A0A2S6ZJF8"/>
<dbReference type="EMBL" id="MIGX01000010">
    <property type="protein sequence ID" value="PPT92387.1"/>
    <property type="molecule type" value="Genomic_DNA"/>
</dbReference>
<accession>A0A2S6ZJF8</accession>
<keyword evidence="3" id="KW-1185">Reference proteome</keyword>
<dbReference type="OrthoDB" id="9798990at2"/>
<feature type="domain" description="PIN" evidence="1">
    <location>
        <begin position="3"/>
        <end position="127"/>
    </location>
</feature>
<dbReference type="Gene3D" id="3.40.50.1010">
    <property type="entry name" value="5'-nuclease"/>
    <property type="match status" value="1"/>
</dbReference>
<evidence type="ECO:0000313" key="3">
    <source>
        <dbReference type="Proteomes" id="UP000239898"/>
    </source>
</evidence>
<dbReference type="Pfam" id="PF01850">
    <property type="entry name" value="PIN"/>
    <property type="match status" value="1"/>
</dbReference>
<comment type="caution">
    <text evidence="2">The sequence shown here is derived from an EMBL/GenBank/DDBJ whole genome shotgun (WGS) entry which is preliminary data.</text>
</comment>
<dbReference type="RefSeq" id="WP_128419237.1">
    <property type="nucleotide sequence ID" value="NZ_CP049017.1"/>
</dbReference>
<proteinExistence type="predicted"/>
<name>A0A2S6ZJF8_9XANT</name>
<reference evidence="2 3" key="1">
    <citation type="submission" date="2016-08" db="EMBL/GenBank/DDBJ databases">
        <title>Evolution of the type three secretion system and type three effector repertoires in Xanthomonas.</title>
        <authorList>
            <person name="Merda D."/>
            <person name="Briand M."/>
            <person name="Bosis E."/>
            <person name="Rousseau C."/>
            <person name="Portier P."/>
            <person name="Jacques M.-A."/>
            <person name="Fischer-Le Saux M."/>
        </authorList>
    </citation>
    <scope>NUCLEOTIDE SEQUENCE [LARGE SCALE GENOMIC DNA]</scope>
    <source>
        <strain evidence="2 3">CFBP 4691</strain>
    </source>
</reference>
<protein>
    <recommendedName>
        <fullName evidence="1">PIN domain-containing protein</fullName>
    </recommendedName>
</protein>
<evidence type="ECO:0000259" key="1">
    <source>
        <dbReference type="Pfam" id="PF01850"/>
    </source>
</evidence>
<sequence>MKYLLDTHLLIWAAAEETPPQKDSKLPPQARQIIEDEINALYFSSMSIWELVIKFAKKSPLFDHDPHQLRQQLNAHGYEEISLDCDDALEIGTLPPLHNDPFDRALIAQAQHQGLILLTCDGTIAQYSGYPILYIPPVP</sequence>